<protein>
    <submittedName>
        <fullName evidence="1">Uncharacterized protein</fullName>
    </submittedName>
</protein>
<dbReference type="GeneID" id="97203944"/>
<dbReference type="EMBL" id="JAKNGE010000014">
    <property type="protein sequence ID" value="MCG4746292.1"/>
    <property type="molecule type" value="Genomic_DNA"/>
</dbReference>
<evidence type="ECO:0000313" key="1">
    <source>
        <dbReference type="EMBL" id="MCG4746292.1"/>
    </source>
</evidence>
<organism evidence="1 2">
    <name type="scientific">Enterocloster aldenensis</name>
    <dbReference type="NCBI Taxonomy" id="358742"/>
    <lineage>
        <taxon>Bacteria</taxon>
        <taxon>Bacillati</taxon>
        <taxon>Bacillota</taxon>
        <taxon>Clostridia</taxon>
        <taxon>Lachnospirales</taxon>
        <taxon>Lachnospiraceae</taxon>
        <taxon>Enterocloster</taxon>
    </lineage>
</organism>
<gene>
    <name evidence="1" type="ORF">L0N08_12770</name>
</gene>
<evidence type="ECO:0000313" key="2">
    <source>
        <dbReference type="Proteomes" id="UP001299608"/>
    </source>
</evidence>
<accession>A0AAW5BYB9</accession>
<comment type="caution">
    <text evidence="1">The sequence shown here is derived from an EMBL/GenBank/DDBJ whole genome shotgun (WGS) entry which is preliminary data.</text>
</comment>
<sequence length="255" mass="30339">MKTFCGFLNMFDNIPDFVIPVFTSGNNFYYQTYNDKDDIQYFKLKQNPRLYNGIALSIVGGFIYNGKMLKSNCISSIKNKRNLQNIPICGIMYSDEIIWGKLIDFYYYVKANMKDNSNDLFREQINDFIESEQYYIYNYPNLNVLNSMGELHECVGDYICPAYALSDKKRFCSMIKKITDEYLDYCDNRGIIIGLDNKPKSLDYFYNYLRNFNWERLNQSEISYLLFVLNKFSTDNKRHNEYTGIYDVLKEIYKD</sequence>
<dbReference type="Proteomes" id="UP001299608">
    <property type="component" value="Unassembled WGS sequence"/>
</dbReference>
<dbReference type="AlphaFoldDB" id="A0AAW5BYB9"/>
<name>A0AAW5BYB9_9FIRM</name>
<proteinExistence type="predicted"/>
<reference evidence="1" key="1">
    <citation type="submission" date="2022-01" db="EMBL/GenBank/DDBJ databases">
        <title>Collection of gut derived symbiotic bacterial strains cultured from healthy donors.</title>
        <authorList>
            <person name="Lin H."/>
            <person name="Kohout C."/>
            <person name="Waligurski E."/>
            <person name="Pamer E.G."/>
        </authorList>
    </citation>
    <scope>NUCLEOTIDE SEQUENCE</scope>
    <source>
        <strain evidence="1">DFI.6.55</strain>
    </source>
</reference>
<dbReference type="RefSeq" id="WP_117561459.1">
    <property type="nucleotide sequence ID" value="NZ_BAABZL010000001.1"/>
</dbReference>